<keyword evidence="3" id="KW-0378">Hydrolase</keyword>
<gene>
    <name evidence="3" type="ORF">Ga0074812_10876</name>
</gene>
<dbReference type="Gene3D" id="3.30.428.10">
    <property type="entry name" value="HIT-like"/>
    <property type="match status" value="1"/>
</dbReference>
<dbReference type="InterPro" id="IPR036265">
    <property type="entry name" value="HIT-like_sf"/>
</dbReference>
<evidence type="ECO:0000259" key="2">
    <source>
        <dbReference type="PROSITE" id="PS51084"/>
    </source>
</evidence>
<dbReference type="SUPFAM" id="SSF54197">
    <property type="entry name" value="HIT-like"/>
    <property type="match status" value="1"/>
</dbReference>
<dbReference type="RefSeq" id="WP_091277115.1">
    <property type="nucleotide sequence ID" value="NZ_FAOZ01000008.1"/>
</dbReference>
<evidence type="ECO:0000313" key="4">
    <source>
        <dbReference type="Proteomes" id="UP000198802"/>
    </source>
</evidence>
<evidence type="ECO:0000313" key="3">
    <source>
        <dbReference type="EMBL" id="CUU56548.1"/>
    </source>
</evidence>
<sequence length="217" mass="23733">MPSICDLCAALDLAVIDCALQRHLARAQPRVLAANAHACAIPTIGAYTAGYLLLVPRSHVLSLGGLDRDARAGVDTLMREMAVRLAERYDRPVLGFEYGLNAAGQRRIEHGHLHLLPTTADLHGWLADRLTGYPIASLADLPTDPTNSYITVRDQSGALAVYPVPTDTQPRIRLRHVVATLDPRLEEGAWDWEAAPHTDLIRRTVDDLAPVTARQMS</sequence>
<accession>A0A0S4QMI0</accession>
<protein>
    <submittedName>
        <fullName evidence="3">Diadenosine tetraphosphate (Ap4A) hydrolase</fullName>
    </submittedName>
</protein>
<feature type="domain" description="HIT" evidence="2">
    <location>
        <begin position="19"/>
        <end position="125"/>
    </location>
</feature>
<evidence type="ECO:0000256" key="1">
    <source>
        <dbReference type="PROSITE-ProRule" id="PRU00464"/>
    </source>
</evidence>
<dbReference type="InterPro" id="IPR011146">
    <property type="entry name" value="HIT-like"/>
</dbReference>
<name>A0A0S4QMI0_9ACTN</name>
<dbReference type="GO" id="GO:0016787">
    <property type="term" value="F:hydrolase activity"/>
    <property type="evidence" value="ECO:0007669"/>
    <property type="project" value="UniProtKB-KW"/>
</dbReference>
<dbReference type="PROSITE" id="PS51084">
    <property type="entry name" value="HIT_2"/>
    <property type="match status" value="1"/>
</dbReference>
<dbReference type="EMBL" id="FAOZ01000008">
    <property type="protein sequence ID" value="CUU56548.1"/>
    <property type="molecule type" value="Genomic_DNA"/>
</dbReference>
<dbReference type="AlphaFoldDB" id="A0A0S4QMI0"/>
<dbReference type="Proteomes" id="UP000198802">
    <property type="component" value="Unassembled WGS sequence"/>
</dbReference>
<proteinExistence type="predicted"/>
<reference evidence="4" key="1">
    <citation type="submission" date="2015-11" db="EMBL/GenBank/DDBJ databases">
        <authorList>
            <person name="Varghese N."/>
        </authorList>
    </citation>
    <scope>NUCLEOTIDE SEQUENCE [LARGE SCALE GENOMIC DNA]</scope>
    <source>
        <strain evidence="4">DSM 45899</strain>
    </source>
</reference>
<feature type="short sequence motif" description="Histidine triad motif" evidence="1">
    <location>
        <begin position="110"/>
        <end position="114"/>
    </location>
</feature>
<organism evidence="3 4">
    <name type="scientific">Parafrankia irregularis</name>
    <dbReference type="NCBI Taxonomy" id="795642"/>
    <lineage>
        <taxon>Bacteria</taxon>
        <taxon>Bacillati</taxon>
        <taxon>Actinomycetota</taxon>
        <taxon>Actinomycetes</taxon>
        <taxon>Frankiales</taxon>
        <taxon>Frankiaceae</taxon>
        <taxon>Parafrankia</taxon>
    </lineage>
</organism>
<keyword evidence="4" id="KW-1185">Reference proteome</keyword>